<dbReference type="AlphaFoldDB" id="G3I2A1"/>
<evidence type="ECO:0000313" key="2">
    <source>
        <dbReference type="Proteomes" id="UP000001075"/>
    </source>
</evidence>
<evidence type="ECO:0000313" key="1">
    <source>
        <dbReference type="EMBL" id="EGW13121.1"/>
    </source>
</evidence>
<dbReference type="Proteomes" id="UP000001075">
    <property type="component" value="Unassembled WGS sequence"/>
</dbReference>
<organism evidence="1 2">
    <name type="scientific">Cricetulus griseus</name>
    <name type="common">Chinese hamster</name>
    <name type="synonym">Cricetulus barabensis griseus</name>
    <dbReference type="NCBI Taxonomy" id="10029"/>
    <lineage>
        <taxon>Eukaryota</taxon>
        <taxon>Metazoa</taxon>
        <taxon>Chordata</taxon>
        <taxon>Craniata</taxon>
        <taxon>Vertebrata</taxon>
        <taxon>Euteleostomi</taxon>
        <taxon>Mammalia</taxon>
        <taxon>Eutheria</taxon>
        <taxon>Euarchontoglires</taxon>
        <taxon>Glires</taxon>
        <taxon>Rodentia</taxon>
        <taxon>Myomorpha</taxon>
        <taxon>Muroidea</taxon>
        <taxon>Cricetidae</taxon>
        <taxon>Cricetinae</taxon>
        <taxon>Cricetulus</taxon>
    </lineage>
</organism>
<protein>
    <submittedName>
        <fullName evidence="1">Uncharacterized protein</fullName>
    </submittedName>
</protein>
<dbReference type="EMBL" id="JH001122">
    <property type="protein sequence ID" value="EGW13121.1"/>
    <property type="molecule type" value="Genomic_DNA"/>
</dbReference>
<sequence>MGVGVRAGVQKKESEGKEKAISFQGFRNFCGTETMNNSLESHKENSTDKSKEIKGEVCSTSSLFIDLLTANYGTEG</sequence>
<accession>G3I2A1</accession>
<dbReference type="InParanoid" id="G3I2A1"/>
<reference evidence="2" key="1">
    <citation type="journal article" date="2011" name="Nat. Biotechnol.">
        <title>The genomic sequence of the Chinese hamster ovary (CHO)-K1 cell line.</title>
        <authorList>
            <person name="Xu X."/>
            <person name="Nagarajan H."/>
            <person name="Lewis N.E."/>
            <person name="Pan S."/>
            <person name="Cai Z."/>
            <person name="Liu X."/>
            <person name="Chen W."/>
            <person name="Xie M."/>
            <person name="Wang W."/>
            <person name="Hammond S."/>
            <person name="Andersen M.R."/>
            <person name="Neff N."/>
            <person name="Passarelli B."/>
            <person name="Koh W."/>
            <person name="Fan H.C."/>
            <person name="Wang J."/>
            <person name="Gui Y."/>
            <person name="Lee K.H."/>
            <person name="Betenbaugh M.J."/>
            <person name="Quake S.R."/>
            <person name="Famili I."/>
            <person name="Palsson B.O."/>
            <person name="Wang J."/>
        </authorList>
    </citation>
    <scope>NUCLEOTIDE SEQUENCE [LARGE SCALE GENOMIC DNA]</scope>
    <source>
        <strain evidence="2">CHO K1 cell line</strain>
    </source>
</reference>
<gene>
    <name evidence="1" type="ORF">I79_017530</name>
</gene>
<proteinExistence type="predicted"/>
<name>G3I2A1_CRIGR</name>